<reference evidence="3" key="1">
    <citation type="submission" date="2023-07" db="EMBL/GenBank/DDBJ databases">
        <title>Conexibacter stalactiti sp. nov., isolated from stalactites in a lava cave and emended description of the genus Conexibacter.</title>
        <authorList>
            <person name="Lee S.D."/>
        </authorList>
    </citation>
    <scope>NUCLEOTIDE SEQUENCE [LARGE SCALE GENOMIC DNA]</scope>
    <source>
        <strain evidence="3">KCTC 39840</strain>
    </source>
</reference>
<dbReference type="EMBL" id="JAWSTH010000071">
    <property type="protein sequence ID" value="MDW5596983.1"/>
    <property type="molecule type" value="Genomic_DNA"/>
</dbReference>
<organism evidence="2 3">
    <name type="scientific">Conexibacter stalactiti</name>
    <dbReference type="NCBI Taxonomy" id="1940611"/>
    <lineage>
        <taxon>Bacteria</taxon>
        <taxon>Bacillati</taxon>
        <taxon>Actinomycetota</taxon>
        <taxon>Thermoleophilia</taxon>
        <taxon>Solirubrobacterales</taxon>
        <taxon>Conexibacteraceae</taxon>
        <taxon>Conexibacter</taxon>
    </lineage>
</organism>
<keyword evidence="1" id="KW-0812">Transmembrane</keyword>
<feature type="transmembrane region" description="Helical" evidence="1">
    <location>
        <begin position="46"/>
        <end position="63"/>
    </location>
</feature>
<gene>
    <name evidence="2" type="ORF">R7226_21730</name>
</gene>
<dbReference type="Proteomes" id="UP001284601">
    <property type="component" value="Unassembled WGS sequence"/>
</dbReference>
<evidence type="ECO:0000256" key="1">
    <source>
        <dbReference type="SAM" id="Phobius"/>
    </source>
</evidence>
<dbReference type="RefSeq" id="WP_318599419.1">
    <property type="nucleotide sequence ID" value="NZ_JAWSTH010000071.1"/>
</dbReference>
<keyword evidence="1" id="KW-0472">Membrane</keyword>
<protein>
    <submittedName>
        <fullName evidence="2">Uncharacterized protein</fullName>
    </submittedName>
</protein>
<sequence>MSNDTPSCHGQSMEWIRRHALLLAAALTLLLAGLRLAPADRVPGIGWMLIVWALALLAAGAMAPRGRNGSRSE</sequence>
<keyword evidence="1" id="KW-1133">Transmembrane helix</keyword>
<evidence type="ECO:0000313" key="2">
    <source>
        <dbReference type="EMBL" id="MDW5596983.1"/>
    </source>
</evidence>
<proteinExistence type="predicted"/>
<keyword evidence="3" id="KW-1185">Reference proteome</keyword>
<evidence type="ECO:0000313" key="3">
    <source>
        <dbReference type="Proteomes" id="UP001284601"/>
    </source>
</evidence>
<name>A0ABU4HUR3_9ACTN</name>
<comment type="caution">
    <text evidence="2">The sequence shown here is derived from an EMBL/GenBank/DDBJ whole genome shotgun (WGS) entry which is preliminary data.</text>
</comment>
<accession>A0ABU4HUR3</accession>